<dbReference type="EMBL" id="JACHXD010000002">
    <property type="protein sequence ID" value="MBB3117704.1"/>
    <property type="molecule type" value="Genomic_DNA"/>
</dbReference>
<evidence type="ECO:0000256" key="1">
    <source>
        <dbReference type="SAM" id="SignalP"/>
    </source>
</evidence>
<feature type="chain" id="PRO_5031181634" evidence="1">
    <location>
        <begin position="23"/>
        <end position="113"/>
    </location>
</feature>
<keyword evidence="1" id="KW-0732">Signal</keyword>
<organism evidence="3 4">
    <name type="scientific">Pseudoduganella violacea</name>
    <dbReference type="NCBI Taxonomy" id="1715466"/>
    <lineage>
        <taxon>Bacteria</taxon>
        <taxon>Pseudomonadati</taxon>
        <taxon>Pseudomonadota</taxon>
        <taxon>Betaproteobacteria</taxon>
        <taxon>Burkholderiales</taxon>
        <taxon>Oxalobacteraceae</taxon>
        <taxon>Telluria group</taxon>
        <taxon>Pseudoduganella</taxon>
    </lineage>
</organism>
<feature type="domain" description="Lysozyme inhibitor LprI-like N-terminal" evidence="2">
    <location>
        <begin position="27"/>
        <end position="94"/>
    </location>
</feature>
<sequence>MRPENAIVVAMLGLAAAVSAFAQSTRDAELRSADKKLNEVYAKVSGRMEAGERAKLQKAQRVWLQFRDMDCKWAFPAEPVDCLVNRTNNRKKELEQSLFFDTQGKYTSLEIQD</sequence>
<dbReference type="Gene3D" id="1.20.1270.180">
    <property type="match status" value="1"/>
</dbReference>
<dbReference type="InterPro" id="IPR009739">
    <property type="entry name" value="LprI-like_N"/>
</dbReference>
<evidence type="ECO:0000313" key="4">
    <source>
        <dbReference type="Proteomes" id="UP000541535"/>
    </source>
</evidence>
<dbReference type="RefSeq" id="WP_183439675.1">
    <property type="nucleotide sequence ID" value="NZ_JACHXD010000002.1"/>
</dbReference>
<protein>
    <submittedName>
        <fullName evidence="3">Uncharacterized protein YecT (DUF1311 family)</fullName>
    </submittedName>
</protein>
<accession>A0A7W5B6Z4</accession>
<evidence type="ECO:0000259" key="2">
    <source>
        <dbReference type="Pfam" id="PF07007"/>
    </source>
</evidence>
<reference evidence="3 4" key="1">
    <citation type="submission" date="2020-08" db="EMBL/GenBank/DDBJ databases">
        <title>Genomic Encyclopedia of Type Strains, Phase III (KMG-III): the genomes of soil and plant-associated and newly described type strains.</title>
        <authorList>
            <person name="Whitman W."/>
        </authorList>
    </citation>
    <scope>NUCLEOTIDE SEQUENCE [LARGE SCALE GENOMIC DNA]</scope>
    <source>
        <strain evidence="3 4">CECT 8897</strain>
    </source>
</reference>
<feature type="signal peptide" evidence="1">
    <location>
        <begin position="1"/>
        <end position="22"/>
    </location>
</feature>
<comment type="caution">
    <text evidence="3">The sequence shown here is derived from an EMBL/GenBank/DDBJ whole genome shotgun (WGS) entry which is preliminary data.</text>
</comment>
<dbReference type="AlphaFoldDB" id="A0A7W5B6Z4"/>
<proteinExistence type="predicted"/>
<dbReference type="Proteomes" id="UP000541535">
    <property type="component" value="Unassembled WGS sequence"/>
</dbReference>
<name>A0A7W5B6Z4_9BURK</name>
<keyword evidence="4" id="KW-1185">Reference proteome</keyword>
<dbReference type="Pfam" id="PF07007">
    <property type="entry name" value="LprI"/>
    <property type="match status" value="1"/>
</dbReference>
<gene>
    <name evidence="3" type="ORF">FHS03_000730</name>
</gene>
<evidence type="ECO:0000313" key="3">
    <source>
        <dbReference type="EMBL" id="MBB3117704.1"/>
    </source>
</evidence>